<name>A0AAD4SI29_9MAGN</name>
<dbReference type="EMBL" id="JAJJMB010010581">
    <property type="protein sequence ID" value="KAI3907669.1"/>
    <property type="molecule type" value="Genomic_DNA"/>
</dbReference>
<dbReference type="PANTHER" id="PTHR14790">
    <property type="entry name" value="RECQ-MEDIATED GENOME INSTABILITY PROTEIN 1 RMI1"/>
    <property type="match status" value="1"/>
</dbReference>
<dbReference type="InterPro" id="IPR042470">
    <property type="entry name" value="RMI1_N_C_sf"/>
</dbReference>
<organism evidence="4 5">
    <name type="scientific">Papaver atlanticum</name>
    <dbReference type="NCBI Taxonomy" id="357466"/>
    <lineage>
        <taxon>Eukaryota</taxon>
        <taxon>Viridiplantae</taxon>
        <taxon>Streptophyta</taxon>
        <taxon>Embryophyta</taxon>
        <taxon>Tracheophyta</taxon>
        <taxon>Spermatophyta</taxon>
        <taxon>Magnoliopsida</taxon>
        <taxon>Ranunculales</taxon>
        <taxon>Papaveraceae</taxon>
        <taxon>Papaveroideae</taxon>
        <taxon>Papaver</taxon>
    </lineage>
</organism>
<dbReference type="GO" id="GO:0000712">
    <property type="term" value="P:resolution of meiotic recombination intermediates"/>
    <property type="evidence" value="ECO:0007669"/>
    <property type="project" value="TreeGrafter"/>
</dbReference>
<protein>
    <recommendedName>
        <fullName evidence="2">RecQ-mediated genome instability protein 1</fullName>
    </recommendedName>
</protein>
<dbReference type="Proteomes" id="UP001202328">
    <property type="component" value="Unassembled WGS sequence"/>
</dbReference>
<dbReference type="GO" id="GO:0016604">
    <property type="term" value="C:nuclear body"/>
    <property type="evidence" value="ECO:0007669"/>
    <property type="project" value="TreeGrafter"/>
</dbReference>
<evidence type="ECO:0000259" key="3">
    <source>
        <dbReference type="Pfam" id="PF08585"/>
    </source>
</evidence>
<dbReference type="GO" id="GO:0000724">
    <property type="term" value="P:double-strand break repair via homologous recombination"/>
    <property type="evidence" value="ECO:0007669"/>
    <property type="project" value="TreeGrafter"/>
</dbReference>
<comment type="caution">
    <text evidence="4">The sequence shown here is derived from an EMBL/GenBank/DDBJ whole genome shotgun (WGS) entry which is preliminary data.</text>
</comment>
<dbReference type="InterPro" id="IPR013894">
    <property type="entry name" value="RMI1_OB"/>
</dbReference>
<evidence type="ECO:0000256" key="2">
    <source>
        <dbReference type="ARBA" id="ARBA00018987"/>
    </source>
</evidence>
<dbReference type="GO" id="GO:0031422">
    <property type="term" value="C:RecQ family helicase-topoisomerase III complex"/>
    <property type="evidence" value="ECO:0007669"/>
    <property type="project" value="TreeGrafter"/>
</dbReference>
<dbReference type="AlphaFoldDB" id="A0AAD4SI29"/>
<evidence type="ECO:0000313" key="5">
    <source>
        <dbReference type="Proteomes" id="UP001202328"/>
    </source>
</evidence>
<evidence type="ECO:0000313" key="4">
    <source>
        <dbReference type="EMBL" id="KAI3907669.1"/>
    </source>
</evidence>
<comment type="similarity">
    <text evidence="1">Belongs to the RMI1 family.</text>
</comment>
<reference evidence="4" key="1">
    <citation type="submission" date="2022-04" db="EMBL/GenBank/DDBJ databases">
        <title>A functionally conserved STORR gene fusion in Papaver species that diverged 16.8 million years ago.</title>
        <authorList>
            <person name="Catania T."/>
        </authorList>
    </citation>
    <scope>NUCLEOTIDE SEQUENCE</scope>
    <source>
        <strain evidence="4">S-188037</strain>
    </source>
</reference>
<feature type="domain" description="RecQ mediated genome instability protein 1 OB-fold" evidence="3">
    <location>
        <begin position="124"/>
        <end position="194"/>
    </location>
</feature>
<sequence>MFHLICPPGPNRTQNQDQCFPDSVAEMMIPLSELSLSSSSSTESSTIDSVLWNRYGLKNLKIEWLNTCFSELSKIIPGFGNLNVADQGDYIYQRFLDSDIRLSSDGVLLLPDNISTVDELVSRHPRPHQRGMLYMTDGVRNVLGWEISPIQALRDLAPGMKVRIGNATVQSGILMLVPGGVEVLGGRVEHLQANCKMPAVVEEEANHGVKISMVGSTVAMSAMDIIEEKFAGCSRIPGIERNPPYNAFPDSADYSHGSIEDKEISLKYLDNFGFKNSTTYGCFVNVADGSRKSMVCIPHKIAKKHYSPKPGCVMSDLKTKLRSFQGTMPVEMTKDSNLPVALEINDEKISFDFRWCLGPQRSKMHPGF</sequence>
<accession>A0AAD4SI29</accession>
<dbReference type="Gene3D" id="2.40.50.770">
    <property type="entry name" value="RecQ-mediated genome instability protein Rmi1, C-terminal domain"/>
    <property type="match status" value="1"/>
</dbReference>
<proteinExistence type="inferred from homology"/>
<gene>
    <name evidence="4" type="ORF">MKW98_016313</name>
</gene>
<keyword evidence="5" id="KW-1185">Reference proteome</keyword>
<evidence type="ECO:0000256" key="1">
    <source>
        <dbReference type="ARBA" id="ARBA00006395"/>
    </source>
</evidence>
<dbReference type="PANTHER" id="PTHR14790:SF15">
    <property type="entry name" value="RECQ-MEDIATED GENOME INSTABILITY PROTEIN 1"/>
    <property type="match status" value="1"/>
</dbReference>
<dbReference type="Pfam" id="PF08585">
    <property type="entry name" value="RMI1_N_C"/>
    <property type="match status" value="1"/>
</dbReference>